<accession>A0ABQ3K436</accession>
<organism evidence="1 2">
    <name type="scientific">Amycolatopsis bullii</name>
    <dbReference type="NCBI Taxonomy" id="941987"/>
    <lineage>
        <taxon>Bacteria</taxon>
        <taxon>Bacillati</taxon>
        <taxon>Actinomycetota</taxon>
        <taxon>Actinomycetes</taxon>
        <taxon>Pseudonocardiales</taxon>
        <taxon>Pseudonocardiaceae</taxon>
        <taxon>Amycolatopsis</taxon>
    </lineage>
</organism>
<protein>
    <submittedName>
        <fullName evidence="1">Uncharacterized protein</fullName>
    </submittedName>
</protein>
<dbReference type="Proteomes" id="UP000649955">
    <property type="component" value="Unassembled WGS sequence"/>
</dbReference>
<reference evidence="2" key="1">
    <citation type="journal article" date="2019" name="Int. J. Syst. Evol. Microbiol.">
        <title>The Global Catalogue of Microorganisms (GCM) 10K type strain sequencing project: providing services to taxonomists for standard genome sequencing and annotation.</title>
        <authorList>
            <consortium name="The Broad Institute Genomics Platform"/>
            <consortium name="The Broad Institute Genome Sequencing Center for Infectious Disease"/>
            <person name="Wu L."/>
            <person name="Ma J."/>
        </authorList>
    </citation>
    <scope>NUCLEOTIDE SEQUENCE [LARGE SCALE GENOMIC DNA]</scope>
    <source>
        <strain evidence="2">CGMCC 4.7680</strain>
    </source>
</reference>
<evidence type="ECO:0000313" key="2">
    <source>
        <dbReference type="Proteomes" id="UP000649955"/>
    </source>
</evidence>
<comment type="caution">
    <text evidence="1">The sequence shown here is derived from an EMBL/GenBank/DDBJ whole genome shotgun (WGS) entry which is preliminary data.</text>
</comment>
<keyword evidence="2" id="KW-1185">Reference proteome</keyword>
<dbReference type="EMBL" id="BNAW01000003">
    <property type="protein sequence ID" value="GHF99011.1"/>
    <property type="molecule type" value="Genomic_DNA"/>
</dbReference>
<proteinExistence type="predicted"/>
<evidence type="ECO:0000313" key="1">
    <source>
        <dbReference type="EMBL" id="GHF99011.1"/>
    </source>
</evidence>
<gene>
    <name evidence="1" type="ORF">GCM10017567_12320</name>
</gene>
<sequence>MEGEIGRFRRNHLVPVPEVDSLAELNALIDEWDAADDARRIGSRPHSVGEHFAIERPL</sequence>
<name>A0ABQ3K436_9PSEU</name>